<name>A0ABR1AF71_POLSC</name>
<reference evidence="8 9" key="1">
    <citation type="submission" date="2023-09" db="EMBL/GenBank/DDBJ databases">
        <title>Genomes of two closely related lineages of the louse Polyplax serrata with different host specificities.</title>
        <authorList>
            <person name="Martinu J."/>
            <person name="Tarabai H."/>
            <person name="Stefka J."/>
            <person name="Hypsa V."/>
        </authorList>
    </citation>
    <scope>NUCLEOTIDE SEQUENCE [LARGE SCALE GENOMIC DNA]</scope>
    <source>
        <strain evidence="8">98ZLc_SE</strain>
    </source>
</reference>
<keyword evidence="4" id="KW-0325">Glycoprotein</keyword>
<dbReference type="Gene3D" id="1.10.225.10">
    <property type="entry name" value="Saposin-like"/>
    <property type="match status" value="1"/>
</dbReference>
<dbReference type="InterPro" id="IPR004843">
    <property type="entry name" value="Calcineurin-like_PHP"/>
</dbReference>
<dbReference type="EMBL" id="JAWJWF010000050">
    <property type="protein sequence ID" value="KAK6618145.1"/>
    <property type="molecule type" value="Genomic_DNA"/>
</dbReference>
<evidence type="ECO:0000313" key="9">
    <source>
        <dbReference type="Proteomes" id="UP001359485"/>
    </source>
</evidence>
<dbReference type="SUPFAM" id="SSF47862">
    <property type="entry name" value="Saposin"/>
    <property type="match status" value="1"/>
</dbReference>
<dbReference type="SUPFAM" id="SSF56300">
    <property type="entry name" value="Metallo-dependent phosphatases"/>
    <property type="match status" value="1"/>
</dbReference>
<evidence type="ECO:0000259" key="7">
    <source>
        <dbReference type="PROSITE" id="PS50015"/>
    </source>
</evidence>
<evidence type="ECO:0000256" key="2">
    <source>
        <dbReference type="ARBA" id="ARBA00022801"/>
    </source>
</evidence>
<keyword evidence="9" id="KW-1185">Reference proteome</keyword>
<dbReference type="Proteomes" id="UP001359485">
    <property type="component" value="Unassembled WGS sequence"/>
</dbReference>
<comment type="caution">
    <text evidence="8">The sequence shown here is derived from an EMBL/GenBank/DDBJ whole genome shotgun (WGS) entry which is preliminary data.</text>
</comment>
<dbReference type="Pfam" id="PF00149">
    <property type="entry name" value="Metallophos"/>
    <property type="match status" value="1"/>
</dbReference>
<evidence type="ECO:0000256" key="1">
    <source>
        <dbReference type="ARBA" id="ARBA00008234"/>
    </source>
</evidence>
<organism evidence="8 9">
    <name type="scientific">Polyplax serrata</name>
    <name type="common">Common mouse louse</name>
    <dbReference type="NCBI Taxonomy" id="468196"/>
    <lineage>
        <taxon>Eukaryota</taxon>
        <taxon>Metazoa</taxon>
        <taxon>Ecdysozoa</taxon>
        <taxon>Arthropoda</taxon>
        <taxon>Hexapoda</taxon>
        <taxon>Insecta</taxon>
        <taxon>Pterygota</taxon>
        <taxon>Neoptera</taxon>
        <taxon>Paraneoptera</taxon>
        <taxon>Psocodea</taxon>
        <taxon>Troctomorpha</taxon>
        <taxon>Phthiraptera</taxon>
        <taxon>Anoplura</taxon>
        <taxon>Polyplacidae</taxon>
        <taxon>Polyplax</taxon>
    </lineage>
</organism>
<dbReference type="Gene3D" id="3.60.21.10">
    <property type="match status" value="1"/>
</dbReference>
<dbReference type="InterPro" id="IPR008139">
    <property type="entry name" value="SaposinB_dom"/>
</dbReference>
<evidence type="ECO:0000256" key="5">
    <source>
        <dbReference type="ARBA" id="ARBA00023295"/>
    </source>
</evidence>
<comment type="similarity">
    <text evidence="1">Belongs to the acid sphingomyelinase family.</text>
</comment>
<evidence type="ECO:0000313" key="8">
    <source>
        <dbReference type="EMBL" id="KAK6618145.1"/>
    </source>
</evidence>
<protein>
    <recommendedName>
        <fullName evidence="7">Saposin B-type domain-containing protein</fullName>
    </recommendedName>
</protein>
<keyword evidence="2" id="KW-0378">Hydrolase</keyword>
<feature type="domain" description="Saposin B-type" evidence="7">
    <location>
        <begin position="151"/>
        <end position="235"/>
    </location>
</feature>
<dbReference type="PANTHER" id="PTHR10340:SF34">
    <property type="entry name" value="SPHINGOMYELIN PHOSPHODIESTERASE"/>
    <property type="match status" value="1"/>
</dbReference>
<evidence type="ECO:0000256" key="3">
    <source>
        <dbReference type="ARBA" id="ARBA00023157"/>
    </source>
</evidence>
<comment type="catalytic activity">
    <reaction evidence="6">
        <text>a sphingomyelin + H2O = phosphocholine + an N-acylsphing-4-enine + H(+)</text>
        <dbReference type="Rhea" id="RHEA:19253"/>
        <dbReference type="ChEBI" id="CHEBI:15377"/>
        <dbReference type="ChEBI" id="CHEBI:15378"/>
        <dbReference type="ChEBI" id="CHEBI:17636"/>
        <dbReference type="ChEBI" id="CHEBI:52639"/>
        <dbReference type="ChEBI" id="CHEBI:295975"/>
        <dbReference type="EC" id="3.1.4.12"/>
    </reaction>
    <physiologicalReaction direction="left-to-right" evidence="6">
        <dbReference type="Rhea" id="RHEA:19254"/>
    </physiologicalReaction>
</comment>
<evidence type="ECO:0000256" key="6">
    <source>
        <dbReference type="ARBA" id="ARBA00047268"/>
    </source>
</evidence>
<keyword evidence="3" id="KW-1015">Disulfide bond</keyword>
<evidence type="ECO:0000256" key="4">
    <source>
        <dbReference type="ARBA" id="ARBA00023180"/>
    </source>
</evidence>
<dbReference type="CDD" id="cd00842">
    <property type="entry name" value="MPP_ASMase"/>
    <property type="match status" value="1"/>
</dbReference>
<gene>
    <name evidence="8" type="ORF">RUM44_002596</name>
</gene>
<dbReference type="InterPro" id="IPR041805">
    <property type="entry name" value="ASMase/PPN1_MPP"/>
</dbReference>
<sequence length="692" mass="79130">MEERYEKAQMVKEMRSRKFRLGFDQPIVDIGFDIYPCQTHEPVMVLLRFAAIAALLPFLGVPGHPSGGILNNCDSYWWTVQGNHFNGGLCMEQKKEAEHHTRVVRAYASQKDNQKRAKARLGEESSGGLGSIGSLMNLVNSNLNLNIKTDAGVACKACKTGVQMMKVFISLTKSDEDLLKIAIGLCSELKIMTDEVCDGLIRTNGPAIIHILRTSKMSPVDICSFLVKTDCEGTKNKDHIWHVDVPASRTKLAKKLRADDIVKGAPQLKVLHISDTHFDPHYQKDTWAECSLPLCCRNVTGEPDANATVAGPWGGWKCDIPEKTLDNLLEHINKQHPDIDYVIWTGDIPPHDVWSLKKTENLDIMNKTISKMIKHFPNVPVYPALGNHEVVPPNLFPTGEVDDQWSVDWLFERIGKDWSHWLGNDSSTTIRKGAFYTIKARDGLRIVSLNTNYCYYNNWWLILNSTDPMGELKWLTEVLREAENHDEKVHIIGHIPVGYNECLKIWQQNYYKIIERFSDTVTAQFFGHTHTDEFELFYNKNNTNKPYGVAYVGPSVTTYTYLNPGYRIYYVDGDHNDTTRFVLDHETWIMNLENANENDLPVWEKLYSAKEAYNMTSLAPQDWHDLYQRLLADDDLFDTYYRSCRSPVHRNNDDTCYVSEGNSPLHFRQQQTAENVCYAGDYQKETQQGGMH</sequence>
<dbReference type="PROSITE" id="PS50015">
    <property type="entry name" value="SAP_B"/>
    <property type="match status" value="1"/>
</dbReference>
<dbReference type="InterPro" id="IPR029052">
    <property type="entry name" value="Metallo-depent_PP-like"/>
</dbReference>
<dbReference type="InterPro" id="IPR011001">
    <property type="entry name" value="Saposin-like"/>
</dbReference>
<dbReference type="SMART" id="SM00741">
    <property type="entry name" value="SapB"/>
    <property type="match status" value="1"/>
</dbReference>
<dbReference type="PANTHER" id="PTHR10340">
    <property type="entry name" value="SPHINGOMYELIN PHOSPHODIESTERASE"/>
    <property type="match status" value="1"/>
</dbReference>
<keyword evidence="5" id="KW-0326">Glycosidase</keyword>
<accession>A0ABR1AF71</accession>
<proteinExistence type="inferred from homology"/>